<evidence type="ECO:0000259" key="7">
    <source>
        <dbReference type="PROSITE" id="PS50157"/>
    </source>
</evidence>
<feature type="region of interest" description="Disordered" evidence="6">
    <location>
        <begin position="182"/>
        <end position="213"/>
    </location>
</feature>
<feature type="domain" description="C2H2-type" evidence="7">
    <location>
        <begin position="1"/>
        <end position="24"/>
    </location>
</feature>
<dbReference type="SMART" id="SM00355">
    <property type="entry name" value="ZnF_C2H2"/>
    <property type="match status" value="9"/>
</dbReference>
<proteinExistence type="predicted"/>
<dbReference type="PROSITE" id="PS50157">
    <property type="entry name" value="ZINC_FINGER_C2H2_2"/>
    <property type="match status" value="4"/>
</dbReference>
<dbReference type="InterPro" id="IPR013087">
    <property type="entry name" value="Znf_C2H2_type"/>
</dbReference>
<dbReference type="Gene3D" id="3.30.160.60">
    <property type="entry name" value="Classic Zinc Finger"/>
    <property type="match status" value="2"/>
</dbReference>
<organism evidence="8 9">
    <name type="scientific">Pisolithus microcarpus 441</name>
    <dbReference type="NCBI Taxonomy" id="765257"/>
    <lineage>
        <taxon>Eukaryota</taxon>
        <taxon>Fungi</taxon>
        <taxon>Dikarya</taxon>
        <taxon>Basidiomycota</taxon>
        <taxon>Agaricomycotina</taxon>
        <taxon>Agaricomycetes</taxon>
        <taxon>Agaricomycetidae</taxon>
        <taxon>Boletales</taxon>
        <taxon>Sclerodermatineae</taxon>
        <taxon>Pisolithaceae</taxon>
        <taxon>Pisolithus</taxon>
    </lineage>
</organism>
<sequence>KCDECGKAFFSSESLEQHKRDKHASFECRYCSRAFVSIEARDQHVGAIHPTLPCHEYSKKFRSPSALGEHQWDEHSSFKCSFCDLEFGSSVMRDGHEIAAHFYPCTQCDSDFKSADALQQHETALHGVDLGRSDTSDQQDVGHSTEWPQSPALAPCQETGSQASSRVGDFATVVVTSYLDASRTLPGPSSSGQQSSDPESGSAGEVSSLHSPTSYASAIDNSDCPMEAYCTKENTSEDPCSSTVECSHSFSLDDAGDEQGMRCWRCGGVFDNEEDCKGHSCGFLGNGIPLHCSDCYSCFADETSLQQHITQRMAFACQWCGLQFCFEGLLQDHMESHLKCRKCGTSFGDESELYRHTELEHPVVVCWECDGAVILQDSLELHYASEHPTCAICGLRMKERDLLDEHVNSEHANVVHPLESDRISESEGRRSHCNHVTDSQSWSGEIDTDDEERKSALPSGSLSPCSQGLSQSAARQVDQSLADSDHEKETTSNLRQVPSPSPTPPVNGSGASQSDLHTLVAQETLPHSDAQPVSPNSSSFLTESYDSIR</sequence>
<accession>A0A0C9YY00</accession>
<dbReference type="OrthoDB" id="6077919at2759"/>
<protein>
    <recommendedName>
        <fullName evidence="7">C2H2-type domain-containing protein</fullName>
    </recommendedName>
</protein>
<dbReference type="EMBL" id="KN833796">
    <property type="protein sequence ID" value="KIK18784.1"/>
    <property type="molecule type" value="Genomic_DNA"/>
</dbReference>
<evidence type="ECO:0000313" key="8">
    <source>
        <dbReference type="EMBL" id="KIK18784.1"/>
    </source>
</evidence>
<dbReference type="PANTHER" id="PTHR24379">
    <property type="entry name" value="KRAB AND ZINC FINGER DOMAIN-CONTAINING"/>
    <property type="match status" value="1"/>
</dbReference>
<dbReference type="AlphaFoldDB" id="A0A0C9YY00"/>
<feature type="compositionally biased region" description="Polar residues" evidence="6">
    <location>
        <begin position="136"/>
        <end position="148"/>
    </location>
</feature>
<feature type="domain" description="C2H2-type" evidence="7">
    <location>
        <begin position="315"/>
        <end position="337"/>
    </location>
</feature>
<keyword evidence="2" id="KW-0677">Repeat</keyword>
<feature type="domain" description="C2H2-type" evidence="7">
    <location>
        <begin position="103"/>
        <end position="126"/>
    </location>
</feature>
<evidence type="ECO:0000256" key="3">
    <source>
        <dbReference type="ARBA" id="ARBA00022771"/>
    </source>
</evidence>
<reference evidence="8 9" key="1">
    <citation type="submission" date="2014-04" db="EMBL/GenBank/DDBJ databases">
        <authorList>
            <consortium name="DOE Joint Genome Institute"/>
            <person name="Kuo A."/>
            <person name="Kohler A."/>
            <person name="Costa M.D."/>
            <person name="Nagy L.G."/>
            <person name="Floudas D."/>
            <person name="Copeland A."/>
            <person name="Barry K.W."/>
            <person name="Cichocki N."/>
            <person name="Veneault-Fourrey C."/>
            <person name="LaButti K."/>
            <person name="Lindquist E.A."/>
            <person name="Lipzen A."/>
            <person name="Lundell T."/>
            <person name="Morin E."/>
            <person name="Murat C."/>
            <person name="Sun H."/>
            <person name="Tunlid A."/>
            <person name="Henrissat B."/>
            <person name="Grigoriev I.V."/>
            <person name="Hibbett D.S."/>
            <person name="Martin F."/>
            <person name="Nordberg H.P."/>
            <person name="Cantor M.N."/>
            <person name="Hua S.X."/>
        </authorList>
    </citation>
    <scope>NUCLEOTIDE SEQUENCE [LARGE SCALE GENOMIC DNA]</scope>
    <source>
        <strain evidence="8 9">441</strain>
    </source>
</reference>
<evidence type="ECO:0000256" key="2">
    <source>
        <dbReference type="ARBA" id="ARBA00022737"/>
    </source>
</evidence>
<dbReference type="PROSITE" id="PS00028">
    <property type="entry name" value="ZINC_FINGER_C2H2_1"/>
    <property type="match status" value="4"/>
</dbReference>
<dbReference type="STRING" id="765257.A0A0C9YY00"/>
<keyword evidence="3 5" id="KW-0863">Zinc-finger</keyword>
<feature type="compositionally biased region" description="Polar residues" evidence="6">
    <location>
        <begin position="434"/>
        <end position="443"/>
    </location>
</feature>
<evidence type="ECO:0000256" key="4">
    <source>
        <dbReference type="ARBA" id="ARBA00022833"/>
    </source>
</evidence>
<feature type="compositionally biased region" description="Basic and acidic residues" evidence="6">
    <location>
        <begin position="418"/>
        <end position="430"/>
    </location>
</feature>
<dbReference type="InterPro" id="IPR036236">
    <property type="entry name" value="Znf_C2H2_sf"/>
</dbReference>
<feature type="compositionally biased region" description="Polar residues" evidence="6">
    <location>
        <begin position="531"/>
        <end position="549"/>
    </location>
</feature>
<name>A0A0C9YY00_9AGAM</name>
<feature type="region of interest" description="Disordered" evidence="6">
    <location>
        <begin position="126"/>
        <end position="164"/>
    </location>
</feature>
<dbReference type="SUPFAM" id="SSF57667">
    <property type="entry name" value="beta-beta-alpha zinc fingers"/>
    <property type="match status" value="2"/>
</dbReference>
<dbReference type="GO" id="GO:0008270">
    <property type="term" value="F:zinc ion binding"/>
    <property type="evidence" value="ECO:0007669"/>
    <property type="project" value="UniProtKB-KW"/>
</dbReference>
<feature type="compositionally biased region" description="Low complexity" evidence="6">
    <location>
        <begin position="186"/>
        <end position="202"/>
    </location>
</feature>
<evidence type="ECO:0000256" key="6">
    <source>
        <dbReference type="SAM" id="MobiDB-lite"/>
    </source>
</evidence>
<keyword evidence="1" id="KW-0479">Metal-binding</keyword>
<feature type="region of interest" description="Disordered" evidence="6">
    <location>
        <begin position="414"/>
        <end position="549"/>
    </location>
</feature>
<dbReference type="Proteomes" id="UP000054018">
    <property type="component" value="Unassembled WGS sequence"/>
</dbReference>
<dbReference type="PANTHER" id="PTHR24379:SF121">
    <property type="entry name" value="C2H2-TYPE DOMAIN-CONTAINING PROTEIN"/>
    <property type="match status" value="1"/>
</dbReference>
<feature type="non-terminal residue" evidence="8">
    <location>
        <position position="1"/>
    </location>
</feature>
<evidence type="ECO:0000256" key="1">
    <source>
        <dbReference type="ARBA" id="ARBA00022723"/>
    </source>
</evidence>
<dbReference type="HOGENOM" id="CLU_496588_0_0_1"/>
<evidence type="ECO:0000313" key="9">
    <source>
        <dbReference type="Proteomes" id="UP000054018"/>
    </source>
</evidence>
<keyword evidence="4" id="KW-0862">Zinc</keyword>
<keyword evidence="9" id="KW-1185">Reference proteome</keyword>
<reference evidence="9" key="2">
    <citation type="submission" date="2015-01" db="EMBL/GenBank/DDBJ databases">
        <title>Evolutionary Origins and Diversification of the Mycorrhizal Mutualists.</title>
        <authorList>
            <consortium name="DOE Joint Genome Institute"/>
            <consortium name="Mycorrhizal Genomics Consortium"/>
            <person name="Kohler A."/>
            <person name="Kuo A."/>
            <person name="Nagy L.G."/>
            <person name="Floudas D."/>
            <person name="Copeland A."/>
            <person name="Barry K.W."/>
            <person name="Cichocki N."/>
            <person name="Veneault-Fourrey C."/>
            <person name="LaButti K."/>
            <person name="Lindquist E.A."/>
            <person name="Lipzen A."/>
            <person name="Lundell T."/>
            <person name="Morin E."/>
            <person name="Murat C."/>
            <person name="Riley R."/>
            <person name="Ohm R."/>
            <person name="Sun H."/>
            <person name="Tunlid A."/>
            <person name="Henrissat B."/>
            <person name="Grigoriev I.V."/>
            <person name="Hibbett D.S."/>
            <person name="Martin F."/>
        </authorList>
    </citation>
    <scope>NUCLEOTIDE SEQUENCE [LARGE SCALE GENOMIC DNA]</scope>
    <source>
        <strain evidence="9">441</strain>
    </source>
</reference>
<feature type="domain" description="C2H2-type" evidence="7">
    <location>
        <begin position="338"/>
        <end position="361"/>
    </location>
</feature>
<evidence type="ECO:0000256" key="5">
    <source>
        <dbReference type="PROSITE-ProRule" id="PRU00042"/>
    </source>
</evidence>
<feature type="compositionally biased region" description="Polar residues" evidence="6">
    <location>
        <begin position="458"/>
        <end position="482"/>
    </location>
</feature>
<dbReference type="Pfam" id="PF00096">
    <property type="entry name" value="zf-C2H2"/>
    <property type="match status" value="2"/>
</dbReference>
<gene>
    <name evidence="8" type="ORF">PISMIDRAFT_175108</name>
</gene>